<reference evidence="3 4" key="1">
    <citation type="submission" date="2014-01" db="EMBL/GenBank/DDBJ databases">
        <title>Roseivivax halodurans JCM 10272 Genome Sequencing.</title>
        <authorList>
            <person name="Lai Q."/>
            <person name="Li G."/>
            <person name="Shao Z."/>
        </authorList>
    </citation>
    <scope>NUCLEOTIDE SEQUENCE [LARGE SCALE GENOMIC DNA]</scope>
    <source>
        <strain evidence="3 4">JCM 10272</strain>
    </source>
</reference>
<accession>X7EFT4</accession>
<feature type="compositionally biased region" description="Basic and acidic residues" evidence="1">
    <location>
        <begin position="11"/>
        <end position="23"/>
    </location>
</feature>
<dbReference type="GO" id="GO:0016746">
    <property type="term" value="F:acyltransferase activity"/>
    <property type="evidence" value="ECO:0007669"/>
    <property type="project" value="UniProtKB-KW"/>
</dbReference>
<dbReference type="InterPro" id="IPR002123">
    <property type="entry name" value="Plipid/glycerol_acylTrfase"/>
</dbReference>
<evidence type="ECO:0000313" key="4">
    <source>
        <dbReference type="Proteomes" id="UP000022447"/>
    </source>
</evidence>
<keyword evidence="3" id="KW-0012">Acyltransferase</keyword>
<organism evidence="3 4">
    <name type="scientific">Roseivivax halodurans JCM 10272</name>
    <dbReference type="NCBI Taxonomy" id="1449350"/>
    <lineage>
        <taxon>Bacteria</taxon>
        <taxon>Pseudomonadati</taxon>
        <taxon>Pseudomonadota</taxon>
        <taxon>Alphaproteobacteria</taxon>
        <taxon>Rhodobacterales</taxon>
        <taxon>Roseobacteraceae</taxon>
        <taxon>Roseivivax</taxon>
    </lineage>
</organism>
<feature type="domain" description="Phospholipid/glycerol acyltransferase" evidence="2">
    <location>
        <begin position="114"/>
        <end position="237"/>
    </location>
</feature>
<dbReference type="Proteomes" id="UP000022447">
    <property type="component" value="Unassembled WGS sequence"/>
</dbReference>
<dbReference type="SMART" id="SM00563">
    <property type="entry name" value="PlsC"/>
    <property type="match status" value="1"/>
</dbReference>
<gene>
    <name evidence="3" type="ORF">OCH239_05695</name>
</gene>
<dbReference type="STRING" id="1449350.OCH239_05695"/>
<dbReference type="Pfam" id="PF19576">
    <property type="entry name" value="Acyltransf_2"/>
    <property type="match status" value="1"/>
</dbReference>
<dbReference type="AlphaFoldDB" id="X7EFT4"/>
<evidence type="ECO:0000259" key="2">
    <source>
        <dbReference type="SMART" id="SM00563"/>
    </source>
</evidence>
<evidence type="ECO:0000256" key="1">
    <source>
        <dbReference type="SAM" id="MobiDB-lite"/>
    </source>
</evidence>
<dbReference type="InterPro" id="IPR045746">
    <property type="entry name" value="ACT14924-like_Acyltransf_dom"/>
</dbReference>
<dbReference type="eggNOG" id="COG0204">
    <property type="taxonomic scope" value="Bacteria"/>
</dbReference>
<dbReference type="OrthoDB" id="1113830at2"/>
<name>X7EFT4_9RHOB</name>
<protein>
    <submittedName>
        <fullName evidence="3">Acyltransferase</fullName>
    </submittedName>
</protein>
<proteinExistence type="predicted"/>
<sequence length="306" mass="34352">MLTPDPAPRGEPQRRLAPRREVPQRFTVQPPEQAPYDKRKLSYAGTFESPWKRGTIRTMEWATGKLTLLRMVRRFERIGPAEGQAFWAQALSIMGITLETPEDEIARIPREGPVVIVANHPHGLVDGMVMAELIGRVRRDYRILTRSLLTGVREVERFMIPVPFPHEEDAKAQGLEMRRRAMAHLSDGGVVALFPSGVVAASERWFGPALEAPWNPFTANLIQRSGATVVPIRFPGQNSRAYQIANKLSATLRQGLLLHEVVHSCRRPQAPVIGRPITPEEIAAFDGSGRDLVNWLRRRTCGLDRA</sequence>
<keyword evidence="4" id="KW-1185">Reference proteome</keyword>
<dbReference type="PATRIC" id="fig|1449350.3.peg.2817"/>
<dbReference type="CDD" id="cd07986">
    <property type="entry name" value="LPLAT_ACT14924-like"/>
    <property type="match status" value="1"/>
</dbReference>
<evidence type="ECO:0000313" key="3">
    <source>
        <dbReference type="EMBL" id="ETX13953.1"/>
    </source>
</evidence>
<comment type="caution">
    <text evidence="3">The sequence shown here is derived from an EMBL/GenBank/DDBJ whole genome shotgun (WGS) entry which is preliminary data.</text>
</comment>
<feature type="region of interest" description="Disordered" evidence="1">
    <location>
        <begin position="1"/>
        <end position="38"/>
    </location>
</feature>
<keyword evidence="3" id="KW-0808">Transferase</keyword>
<dbReference type="RefSeq" id="WP_084782460.1">
    <property type="nucleotide sequence ID" value="NZ_JALZ01000015.1"/>
</dbReference>
<dbReference type="EMBL" id="JALZ01000015">
    <property type="protein sequence ID" value="ETX13953.1"/>
    <property type="molecule type" value="Genomic_DNA"/>
</dbReference>